<gene>
    <name evidence="21" type="primary">ND2</name>
</gene>
<evidence type="ECO:0000256" key="13">
    <source>
        <dbReference type="ARBA" id="ARBA00023075"/>
    </source>
</evidence>
<feature type="transmembrane region" description="Helical" evidence="17">
    <location>
        <begin position="321"/>
        <end position="342"/>
    </location>
</feature>
<dbReference type="InterPro" id="IPR003917">
    <property type="entry name" value="NADH_UbQ_OxRdtase_chain2"/>
</dbReference>
<geneLocation type="mitochondrion" evidence="21"/>
<dbReference type="InterPro" id="IPR010933">
    <property type="entry name" value="NADH_DH_su2_C"/>
</dbReference>
<dbReference type="InterPro" id="IPR050175">
    <property type="entry name" value="Complex_I_Subunit_2"/>
</dbReference>
<comment type="catalytic activity">
    <reaction evidence="16 17">
        <text>a ubiquinone + NADH + 5 H(+)(in) = a ubiquinol + NAD(+) + 4 H(+)(out)</text>
        <dbReference type="Rhea" id="RHEA:29091"/>
        <dbReference type="Rhea" id="RHEA-COMP:9565"/>
        <dbReference type="Rhea" id="RHEA-COMP:9566"/>
        <dbReference type="ChEBI" id="CHEBI:15378"/>
        <dbReference type="ChEBI" id="CHEBI:16389"/>
        <dbReference type="ChEBI" id="CHEBI:17976"/>
        <dbReference type="ChEBI" id="CHEBI:57540"/>
        <dbReference type="ChEBI" id="CHEBI:57945"/>
        <dbReference type="EC" id="7.1.1.2"/>
    </reaction>
</comment>
<dbReference type="PRINTS" id="PR01436">
    <property type="entry name" value="NADHDHGNASE2"/>
</dbReference>
<keyword evidence="6 17" id="KW-0679">Respiratory chain</keyword>
<comment type="subcellular location">
    <subcellularLocation>
        <location evidence="1 17">Mitochondrion inner membrane</location>
        <topology evidence="1 17">Multi-pass membrane protein</topology>
    </subcellularLocation>
</comment>
<evidence type="ECO:0000256" key="4">
    <source>
        <dbReference type="ARBA" id="ARBA00021008"/>
    </source>
</evidence>
<organism evidence="21">
    <name type="scientific">Amolops hongkongensis</name>
    <name type="common">Hong Kong sucker frog</name>
    <dbReference type="NCBI Taxonomy" id="109946"/>
    <lineage>
        <taxon>Eukaryota</taxon>
        <taxon>Metazoa</taxon>
        <taxon>Chordata</taxon>
        <taxon>Craniata</taxon>
        <taxon>Vertebrata</taxon>
        <taxon>Euteleostomi</taxon>
        <taxon>Amphibia</taxon>
        <taxon>Batrachia</taxon>
        <taxon>Anura</taxon>
        <taxon>Neobatrachia</taxon>
        <taxon>Ranoidea</taxon>
        <taxon>Ranidae</taxon>
        <taxon>Amolops</taxon>
    </lineage>
</organism>
<reference evidence="21" key="1">
    <citation type="submission" date="2016-05" db="EMBL/GenBank/DDBJ databases">
        <authorList>
            <person name="Zhang J."/>
            <person name="Yu D."/>
            <person name="Zhang L."/>
            <person name="Zheng R."/>
            <person name="Storey K.B."/>
        </authorList>
    </citation>
    <scope>NUCLEOTIDE SEQUENCE</scope>
</reference>
<evidence type="ECO:0000259" key="19">
    <source>
        <dbReference type="Pfam" id="PF00361"/>
    </source>
</evidence>
<evidence type="ECO:0000256" key="11">
    <source>
        <dbReference type="ARBA" id="ARBA00022989"/>
    </source>
</evidence>
<dbReference type="EMBL" id="KX233864">
    <property type="protein sequence ID" value="ARO35534.1"/>
    <property type="molecule type" value="Genomic_DNA"/>
</dbReference>
<dbReference type="EC" id="7.1.1.2" evidence="3 17"/>
<keyword evidence="9 17" id="KW-1278">Translocase</keyword>
<feature type="transmembrane region" description="Helical" evidence="17">
    <location>
        <begin position="148"/>
        <end position="170"/>
    </location>
</feature>
<evidence type="ECO:0000256" key="17">
    <source>
        <dbReference type="RuleBase" id="RU003403"/>
    </source>
</evidence>
<dbReference type="AlphaFoldDB" id="A0A4Y1K6G8"/>
<comment type="function">
    <text evidence="17">Core subunit of the mitochondrial membrane respiratory chain NADH dehydrogenase (Complex I) which catalyzes electron transfer from NADH through the respiratory chain, using ubiquinone as an electron acceptor. Essential for the catalytic activity and assembly of complex I.</text>
</comment>
<evidence type="ECO:0000256" key="8">
    <source>
        <dbReference type="ARBA" id="ARBA00022792"/>
    </source>
</evidence>
<dbReference type="PANTHER" id="PTHR46552">
    <property type="entry name" value="NADH-UBIQUINONE OXIDOREDUCTASE CHAIN 2"/>
    <property type="match status" value="1"/>
</dbReference>
<dbReference type="GO" id="GO:0008137">
    <property type="term" value="F:NADH dehydrogenase (ubiquinone) activity"/>
    <property type="evidence" value="ECO:0007669"/>
    <property type="project" value="UniProtKB-EC"/>
</dbReference>
<dbReference type="GO" id="GO:0005743">
    <property type="term" value="C:mitochondrial inner membrane"/>
    <property type="evidence" value="ECO:0007669"/>
    <property type="project" value="UniProtKB-SubCell"/>
</dbReference>
<feature type="transmembrane region" description="Helical" evidence="17">
    <location>
        <begin position="236"/>
        <end position="256"/>
    </location>
</feature>
<evidence type="ECO:0000259" key="20">
    <source>
        <dbReference type="Pfam" id="PF06444"/>
    </source>
</evidence>
<keyword evidence="11 17" id="KW-1133">Transmembrane helix</keyword>
<evidence type="ECO:0000256" key="12">
    <source>
        <dbReference type="ARBA" id="ARBA00023027"/>
    </source>
</evidence>
<evidence type="ECO:0000313" key="21">
    <source>
        <dbReference type="EMBL" id="ARO35534.1"/>
    </source>
</evidence>
<feature type="transmembrane region" description="Helical" evidence="17">
    <location>
        <begin position="56"/>
        <end position="76"/>
    </location>
</feature>
<evidence type="ECO:0000256" key="16">
    <source>
        <dbReference type="ARBA" id="ARBA00049551"/>
    </source>
</evidence>
<dbReference type="GO" id="GO:0006120">
    <property type="term" value="P:mitochondrial electron transport, NADH to ubiquinone"/>
    <property type="evidence" value="ECO:0007669"/>
    <property type="project" value="InterPro"/>
</dbReference>
<dbReference type="Pfam" id="PF00361">
    <property type="entry name" value="Proton_antipo_M"/>
    <property type="match status" value="1"/>
</dbReference>
<comment type="similarity">
    <text evidence="2 17">Belongs to the complex I subunit 2 family.</text>
</comment>
<keyword evidence="8 17" id="KW-0999">Mitochondrion inner membrane</keyword>
<feature type="transmembrane region" description="Helical" evidence="17">
    <location>
        <begin position="96"/>
        <end position="114"/>
    </location>
</feature>
<feature type="domain" description="NADH dehydrogenase subunit 2 C-terminal" evidence="20">
    <location>
        <begin position="289"/>
        <end position="341"/>
    </location>
</feature>
<keyword evidence="7 17" id="KW-0812">Transmembrane</keyword>
<keyword evidence="10 17" id="KW-0249">Electron transport</keyword>
<feature type="transmembrane region" description="Helical" evidence="17">
    <location>
        <begin position="177"/>
        <end position="195"/>
    </location>
</feature>
<evidence type="ECO:0000256" key="2">
    <source>
        <dbReference type="ARBA" id="ARBA00007012"/>
    </source>
</evidence>
<keyword evidence="13 17" id="KW-0830">Ubiquinone</keyword>
<evidence type="ECO:0000256" key="14">
    <source>
        <dbReference type="ARBA" id="ARBA00023128"/>
    </source>
</evidence>
<dbReference type="Pfam" id="PF06444">
    <property type="entry name" value="NADH_dehy_S2_C"/>
    <property type="match status" value="1"/>
</dbReference>
<keyword evidence="14 17" id="KW-0496">Mitochondrion</keyword>
<evidence type="ECO:0000256" key="6">
    <source>
        <dbReference type="ARBA" id="ARBA00022660"/>
    </source>
</evidence>
<accession>A0A4Y1K6G8</accession>
<keyword evidence="12 17" id="KW-0520">NAD</keyword>
<dbReference type="PANTHER" id="PTHR46552:SF1">
    <property type="entry name" value="NADH-UBIQUINONE OXIDOREDUCTASE CHAIN 2"/>
    <property type="match status" value="1"/>
</dbReference>
<evidence type="ECO:0000256" key="5">
    <source>
        <dbReference type="ARBA" id="ARBA00022448"/>
    </source>
</evidence>
<name>A0A4Y1K6G8_9NEOB</name>
<evidence type="ECO:0000256" key="10">
    <source>
        <dbReference type="ARBA" id="ARBA00022982"/>
    </source>
</evidence>
<feature type="chain" id="PRO_5021496588" description="NADH-ubiquinone oxidoreductase chain 2" evidence="18">
    <location>
        <begin position="19"/>
        <end position="345"/>
    </location>
</feature>
<feature type="domain" description="NADH:quinone oxidoreductase/Mrp antiporter transmembrane" evidence="19">
    <location>
        <begin position="23"/>
        <end position="288"/>
    </location>
</feature>
<keyword evidence="18" id="KW-0732">Signal</keyword>
<evidence type="ECO:0000256" key="3">
    <source>
        <dbReference type="ARBA" id="ARBA00012944"/>
    </source>
</evidence>
<feature type="transmembrane region" description="Helical" evidence="17">
    <location>
        <begin position="276"/>
        <end position="300"/>
    </location>
</feature>
<proteinExistence type="inferred from homology"/>
<keyword evidence="5" id="KW-0813">Transport</keyword>
<evidence type="ECO:0000256" key="7">
    <source>
        <dbReference type="ARBA" id="ARBA00022692"/>
    </source>
</evidence>
<feature type="signal peptide" evidence="18">
    <location>
        <begin position="1"/>
        <end position="18"/>
    </location>
</feature>
<dbReference type="InterPro" id="IPR001750">
    <property type="entry name" value="ND/Mrp_TM"/>
</dbReference>
<feature type="transmembrane region" description="Helical" evidence="17">
    <location>
        <begin position="201"/>
        <end position="224"/>
    </location>
</feature>
<reference evidence="21" key="2">
    <citation type="journal article" date="2018" name="BMC Evol. Biol.">
        <title>Complete mitochondrial genomes of Nanorana taihangnica and N. yunnanensis (Anura: Dicroglossidae) with novel gene arrangements and phylogenetic relationship of Dicroglossidae.</title>
        <authorList>
            <person name="Zhang J.Y."/>
            <person name="Zhang L.P."/>
            <person name="Yu D.N."/>
            <person name="Storey K.B."/>
            <person name="Zheng R.Q."/>
        </authorList>
    </citation>
    <scope>NUCLEOTIDE SEQUENCE</scope>
</reference>
<evidence type="ECO:0000256" key="9">
    <source>
        <dbReference type="ARBA" id="ARBA00022967"/>
    </source>
</evidence>
<evidence type="ECO:0000256" key="15">
    <source>
        <dbReference type="ARBA" id="ARBA00023136"/>
    </source>
</evidence>
<feature type="transmembrane region" description="Helical" evidence="17">
    <location>
        <begin position="26"/>
        <end position="44"/>
    </location>
</feature>
<keyword evidence="15 17" id="KW-0472">Membrane</keyword>
<evidence type="ECO:0000256" key="18">
    <source>
        <dbReference type="SAM" id="SignalP"/>
    </source>
</evidence>
<protein>
    <recommendedName>
        <fullName evidence="4 17">NADH-ubiquinone oxidoreductase chain 2</fullName>
        <ecNumber evidence="3 17">7.1.1.2</ecNumber>
    </recommendedName>
</protein>
<sequence length="345" mass="38196">MNPLALTMFLISLAVGTATTLSSYHWLLAWIGLEISTLAIIPIMTKTPHPRAIEAATKYFLTQATASALILFSSLISAWQTGEWYISSLTDLPMNALSIALMMKIGLAPLHFWMPEVLQGIPLSTGLILSTWQKIAPMALLLQMSHFINLNLITILGFTSILIAGWGGIAQTQLRKIIAYSSIAHFGWMIIILKLNPQLTLFNFTLYILMTTSMFTSLMTISATKMSEIATSWPKMPTLTATTMLIILSLAGLPPLTGFSPKLLIILELIKQNMTMLALMIMFISLLTLFFYLRLTYVMTLTLSPNTPNSLVSWRMTTKSLSLNAFMNVLALSLLPLTPTLLTLM</sequence>
<evidence type="ECO:0000256" key="1">
    <source>
        <dbReference type="ARBA" id="ARBA00004448"/>
    </source>
</evidence>